<evidence type="ECO:0000313" key="6">
    <source>
        <dbReference type="EMBL" id="RCW76087.1"/>
    </source>
</evidence>
<dbReference type="InterPro" id="IPR042281">
    <property type="entry name" value="GpdQ_beta-strand"/>
</dbReference>
<evidence type="ECO:0000256" key="3">
    <source>
        <dbReference type="ARBA" id="ARBA00023004"/>
    </source>
</evidence>
<dbReference type="InterPro" id="IPR050884">
    <property type="entry name" value="CNP_phosphodiesterase-III"/>
</dbReference>
<accession>A0A368YB67</accession>
<feature type="domain" description="Calcineurin-like phosphoesterase" evidence="5">
    <location>
        <begin position="1"/>
        <end position="196"/>
    </location>
</feature>
<dbReference type="RefSeq" id="WP_114466808.1">
    <property type="nucleotide sequence ID" value="NZ_QPJK01000001.1"/>
</dbReference>
<dbReference type="OrthoDB" id="9784378at2"/>
<evidence type="ECO:0000259" key="5">
    <source>
        <dbReference type="Pfam" id="PF00149"/>
    </source>
</evidence>
<dbReference type="CDD" id="cd07402">
    <property type="entry name" value="MPP_GpdQ"/>
    <property type="match status" value="1"/>
</dbReference>
<dbReference type="InterPro" id="IPR026575">
    <property type="entry name" value="GpdQ/CpdA-like"/>
</dbReference>
<evidence type="ECO:0000256" key="2">
    <source>
        <dbReference type="ARBA" id="ARBA00022801"/>
    </source>
</evidence>
<protein>
    <submittedName>
        <fullName evidence="6">3',5'-cyclic AMP phosphodiesterase CpdA</fullName>
    </submittedName>
</protein>
<dbReference type="GO" id="GO:0004112">
    <property type="term" value="F:cyclic-nucleotide phosphodiesterase activity"/>
    <property type="evidence" value="ECO:0007669"/>
    <property type="project" value="InterPro"/>
</dbReference>
<keyword evidence="1" id="KW-0479">Metal-binding</keyword>
<keyword evidence="7" id="KW-1185">Reference proteome</keyword>
<sequence length="264" mass="28812">MLIAQISDTHVRPQGQLYHGVADSNRMLAQAIAHLHALDRRPDLVLLTGDLVDQGLADEYAMARALLAELTIPYLVIPGNHDEREAFRLAFADHAWLPASGPLHYCVDDHPVRIVALDSTVPGAHHGAIDAAGLDWLHATLAADRAKPTLVVLHHPPFASGIPYMDQYALRAPERLAQVIQQFDNIEAVLCGHMHRQMLRRWAGTVACACPSTTTEIALRLQPGARPASYMAPPACMLHLWNAGQGMVSHTSTIGDFEGPFDFA</sequence>
<comment type="similarity">
    <text evidence="4">Belongs to the cyclic nucleotide phosphodiesterase class-III family.</text>
</comment>
<evidence type="ECO:0000256" key="4">
    <source>
        <dbReference type="ARBA" id="ARBA00025742"/>
    </source>
</evidence>
<evidence type="ECO:0000256" key="1">
    <source>
        <dbReference type="ARBA" id="ARBA00022723"/>
    </source>
</evidence>
<dbReference type="SUPFAM" id="SSF56300">
    <property type="entry name" value="Metallo-dependent phosphatases"/>
    <property type="match status" value="1"/>
</dbReference>
<dbReference type="InterPro" id="IPR029052">
    <property type="entry name" value="Metallo-depent_PP-like"/>
</dbReference>
<name>A0A368YB67_9BURK</name>
<gene>
    <name evidence="6" type="ORF">DES41_101691</name>
</gene>
<dbReference type="InterPro" id="IPR042283">
    <property type="entry name" value="GpdQ_catalytic"/>
</dbReference>
<keyword evidence="3" id="KW-0408">Iron</keyword>
<keyword evidence="2" id="KW-0378">Hydrolase</keyword>
<dbReference type="GO" id="GO:0046872">
    <property type="term" value="F:metal ion binding"/>
    <property type="evidence" value="ECO:0007669"/>
    <property type="project" value="UniProtKB-KW"/>
</dbReference>
<dbReference type="AlphaFoldDB" id="A0A368YB67"/>
<dbReference type="PANTHER" id="PTHR42988:SF2">
    <property type="entry name" value="CYCLIC NUCLEOTIDE PHOSPHODIESTERASE CBUA0032-RELATED"/>
    <property type="match status" value="1"/>
</dbReference>
<evidence type="ECO:0000313" key="7">
    <source>
        <dbReference type="Proteomes" id="UP000252884"/>
    </source>
</evidence>
<dbReference type="Gene3D" id="3.60.21.40">
    <property type="entry name" value="GpdQ, catalytic alpha/beta sandwich domain"/>
    <property type="match status" value="1"/>
</dbReference>
<proteinExistence type="inferred from homology"/>
<organism evidence="6 7">
    <name type="scientific">Pseudorhodoferax soli</name>
    <dbReference type="NCBI Taxonomy" id="545864"/>
    <lineage>
        <taxon>Bacteria</taxon>
        <taxon>Pseudomonadati</taxon>
        <taxon>Pseudomonadota</taxon>
        <taxon>Betaproteobacteria</taxon>
        <taxon>Burkholderiales</taxon>
        <taxon>Comamonadaceae</taxon>
    </lineage>
</organism>
<dbReference type="PANTHER" id="PTHR42988">
    <property type="entry name" value="PHOSPHOHYDROLASE"/>
    <property type="match status" value="1"/>
</dbReference>
<dbReference type="EMBL" id="QPJK01000001">
    <property type="protein sequence ID" value="RCW76087.1"/>
    <property type="molecule type" value="Genomic_DNA"/>
</dbReference>
<comment type="caution">
    <text evidence="6">The sequence shown here is derived from an EMBL/GenBank/DDBJ whole genome shotgun (WGS) entry which is preliminary data.</text>
</comment>
<dbReference type="Proteomes" id="UP000252884">
    <property type="component" value="Unassembled WGS sequence"/>
</dbReference>
<reference evidence="6 7" key="1">
    <citation type="submission" date="2018-07" db="EMBL/GenBank/DDBJ databases">
        <title>Genomic Encyclopedia of Type Strains, Phase IV (KMG-IV): sequencing the most valuable type-strain genomes for metagenomic binning, comparative biology and taxonomic classification.</title>
        <authorList>
            <person name="Goeker M."/>
        </authorList>
    </citation>
    <scope>NUCLEOTIDE SEQUENCE [LARGE SCALE GENOMIC DNA]</scope>
    <source>
        <strain evidence="6 7">DSM 21634</strain>
    </source>
</reference>
<dbReference type="InterPro" id="IPR004843">
    <property type="entry name" value="Calcineurin-like_PHP"/>
</dbReference>
<dbReference type="Gene3D" id="3.30.750.180">
    <property type="entry name" value="GpdQ, beta-strand dimerisation domain"/>
    <property type="match status" value="1"/>
</dbReference>
<dbReference type="Pfam" id="PF00149">
    <property type="entry name" value="Metallophos"/>
    <property type="match status" value="1"/>
</dbReference>